<keyword evidence="2" id="KW-0472">Membrane</keyword>
<feature type="transmembrane region" description="Helical" evidence="2">
    <location>
        <begin position="155"/>
        <end position="176"/>
    </location>
</feature>
<dbReference type="Proteomes" id="UP000235672">
    <property type="component" value="Unassembled WGS sequence"/>
</dbReference>
<reference evidence="4 5" key="1">
    <citation type="submission" date="2016-05" db="EMBL/GenBank/DDBJ databases">
        <title>A degradative enzymes factory behind the ericoid mycorrhizal symbiosis.</title>
        <authorList>
            <consortium name="DOE Joint Genome Institute"/>
            <person name="Martino E."/>
            <person name="Morin E."/>
            <person name="Grelet G."/>
            <person name="Kuo A."/>
            <person name="Kohler A."/>
            <person name="Daghino S."/>
            <person name="Barry K."/>
            <person name="Choi C."/>
            <person name="Cichocki N."/>
            <person name="Clum A."/>
            <person name="Copeland A."/>
            <person name="Hainaut M."/>
            <person name="Haridas S."/>
            <person name="Labutti K."/>
            <person name="Lindquist E."/>
            <person name="Lipzen A."/>
            <person name="Khouja H.-R."/>
            <person name="Murat C."/>
            <person name="Ohm R."/>
            <person name="Olson A."/>
            <person name="Spatafora J."/>
            <person name="Veneault-Fourrey C."/>
            <person name="Henrissat B."/>
            <person name="Grigoriev I."/>
            <person name="Martin F."/>
            <person name="Perotto S."/>
        </authorList>
    </citation>
    <scope>NUCLEOTIDE SEQUENCE [LARGE SCALE GENOMIC DNA]</scope>
    <source>
        <strain evidence="4 5">UAMH 7357</strain>
    </source>
</reference>
<sequence>MLKCLLTTLLTFAYLAKADLTTFITSPAASPAATITGTELIDPLLAVLASLTADIIPTSILTSTLTASASSTNLLSIENSSEAPTFSQSTTSLSALSVLTSSLLAISVPRPTSTSNSTTPATSIFQVTATGETTPITQSSESKNDTSKSRFTLELPLGLALGISLLLAAIIFFLYFRRRNSKLTTREQLTLPTSEEPEPVVSEATHSKSELEGSGMKREFDVGIRTAGGGFDKAELPDSKVICELPS</sequence>
<feature type="signal peptide" evidence="3">
    <location>
        <begin position="1"/>
        <end position="18"/>
    </location>
</feature>
<feature type="compositionally biased region" description="Basic and acidic residues" evidence="1">
    <location>
        <begin position="205"/>
        <end position="215"/>
    </location>
</feature>
<protein>
    <recommendedName>
        <fullName evidence="6">Mid2 domain-containing protein</fullName>
    </recommendedName>
</protein>
<feature type="chain" id="PRO_5014334697" description="Mid2 domain-containing protein" evidence="3">
    <location>
        <begin position="19"/>
        <end position="247"/>
    </location>
</feature>
<accession>A0A2J6QJB5</accession>
<keyword evidence="5" id="KW-1185">Reference proteome</keyword>
<feature type="compositionally biased region" description="Polar residues" evidence="1">
    <location>
        <begin position="124"/>
        <end position="141"/>
    </location>
</feature>
<evidence type="ECO:0000256" key="3">
    <source>
        <dbReference type="SAM" id="SignalP"/>
    </source>
</evidence>
<name>A0A2J6QJB5_9HELO</name>
<evidence type="ECO:0000256" key="1">
    <source>
        <dbReference type="SAM" id="MobiDB-lite"/>
    </source>
</evidence>
<keyword evidence="2" id="KW-1133">Transmembrane helix</keyword>
<evidence type="ECO:0000256" key="2">
    <source>
        <dbReference type="SAM" id="Phobius"/>
    </source>
</evidence>
<organism evidence="4 5">
    <name type="scientific">Hyaloscypha hepaticicola</name>
    <dbReference type="NCBI Taxonomy" id="2082293"/>
    <lineage>
        <taxon>Eukaryota</taxon>
        <taxon>Fungi</taxon>
        <taxon>Dikarya</taxon>
        <taxon>Ascomycota</taxon>
        <taxon>Pezizomycotina</taxon>
        <taxon>Leotiomycetes</taxon>
        <taxon>Helotiales</taxon>
        <taxon>Hyaloscyphaceae</taxon>
        <taxon>Hyaloscypha</taxon>
    </lineage>
</organism>
<evidence type="ECO:0008006" key="6">
    <source>
        <dbReference type="Google" id="ProtNLM"/>
    </source>
</evidence>
<proteinExistence type="predicted"/>
<keyword evidence="2" id="KW-0812">Transmembrane</keyword>
<evidence type="ECO:0000313" key="5">
    <source>
        <dbReference type="Proteomes" id="UP000235672"/>
    </source>
</evidence>
<dbReference type="EMBL" id="KZ613468">
    <property type="protein sequence ID" value="PMD26361.1"/>
    <property type="molecule type" value="Genomic_DNA"/>
</dbReference>
<feature type="region of interest" description="Disordered" evidence="1">
    <location>
        <begin position="188"/>
        <end position="215"/>
    </location>
</feature>
<feature type="compositionally biased region" description="Low complexity" evidence="1">
    <location>
        <begin position="189"/>
        <end position="203"/>
    </location>
</feature>
<gene>
    <name evidence="4" type="ORF">NA56DRAFT_698540</name>
</gene>
<dbReference type="AlphaFoldDB" id="A0A2J6QJB5"/>
<feature type="compositionally biased region" description="Low complexity" evidence="1">
    <location>
        <begin position="110"/>
        <end position="123"/>
    </location>
</feature>
<evidence type="ECO:0000313" key="4">
    <source>
        <dbReference type="EMBL" id="PMD26361.1"/>
    </source>
</evidence>
<feature type="region of interest" description="Disordered" evidence="1">
    <location>
        <begin position="110"/>
        <end position="147"/>
    </location>
</feature>
<keyword evidence="3" id="KW-0732">Signal</keyword>